<proteinExistence type="predicted"/>
<protein>
    <submittedName>
        <fullName evidence="1">Uncharacterized protein</fullName>
    </submittedName>
</protein>
<evidence type="ECO:0000313" key="2">
    <source>
        <dbReference type="Proteomes" id="UP000309340"/>
    </source>
</evidence>
<dbReference type="Proteomes" id="UP000309340">
    <property type="component" value="Unassembled WGS sequence"/>
</dbReference>
<organism evidence="1 2">
    <name type="scientific">Friedmanniomyces simplex</name>
    <dbReference type="NCBI Taxonomy" id="329884"/>
    <lineage>
        <taxon>Eukaryota</taxon>
        <taxon>Fungi</taxon>
        <taxon>Dikarya</taxon>
        <taxon>Ascomycota</taxon>
        <taxon>Pezizomycotina</taxon>
        <taxon>Dothideomycetes</taxon>
        <taxon>Dothideomycetidae</taxon>
        <taxon>Mycosphaerellales</taxon>
        <taxon>Teratosphaeriaceae</taxon>
        <taxon>Friedmanniomyces</taxon>
    </lineage>
</organism>
<reference evidence="1 2" key="1">
    <citation type="submission" date="2017-03" db="EMBL/GenBank/DDBJ databases">
        <title>Genomes of endolithic fungi from Antarctica.</title>
        <authorList>
            <person name="Coleine C."/>
            <person name="Masonjones S."/>
            <person name="Stajich J.E."/>
        </authorList>
    </citation>
    <scope>NUCLEOTIDE SEQUENCE [LARGE SCALE GENOMIC DNA]</scope>
    <source>
        <strain evidence="1 2">CCFEE 5184</strain>
    </source>
</reference>
<comment type="caution">
    <text evidence="1">The sequence shown here is derived from an EMBL/GenBank/DDBJ whole genome shotgun (WGS) entry which is preliminary data.</text>
</comment>
<evidence type="ECO:0000313" key="1">
    <source>
        <dbReference type="EMBL" id="TKA58674.1"/>
    </source>
</evidence>
<accession>A0A4U0W810</accession>
<dbReference type="OrthoDB" id="3934656at2759"/>
<keyword evidence="2" id="KW-1185">Reference proteome</keyword>
<gene>
    <name evidence="1" type="ORF">B0A55_13605</name>
</gene>
<name>A0A4U0W810_9PEZI</name>
<dbReference type="AlphaFoldDB" id="A0A4U0W810"/>
<dbReference type="EMBL" id="NAJQ01001458">
    <property type="protein sequence ID" value="TKA58674.1"/>
    <property type="molecule type" value="Genomic_DNA"/>
</dbReference>
<sequence>MTEAEEGQEVDETAPEDFLSKFLDAHDKDLIKFTEFDIKVEELNSMEKNMVQVQVQR</sequence>